<gene>
    <name evidence="2" type="ORF">EZV62_014491</name>
</gene>
<keyword evidence="1" id="KW-0547">Nucleotide-binding</keyword>
<proteinExistence type="predicted"/>
<comment type="caution">
    <text evidence="2">The sequence shown here is derived from an EMBL/GenBank/DDBJ whole genome shotgun (WGS) entry which is preliminary data.</text>
</comment>
<keyword evidence="1" id="KW-0067">ATP-binding</keyword>
<dbReference type="InterPro" id="IPR017441">
    <property type="entry name" value="Protein_kinase_ATP_BS"/>
</dbReference>
<dbReference type="AlphaFoldDB" id="A0A5C7HSU5"/>
<dbReference type="EMBL" id="VAHF01000006">
    <property type="protein sequence ID" value="TXG59918.1"/>
    <property type="molecule type" value="Genomic_DNA"/>
</dbReference>
<dbReference type="Proteomes" id="UP000323000">
    <property type="component" value="Chromosome 6"/>
</dbReference>
<evidence type="ECO:0008006" key="4">
    <source>
        <dbReference type="Google" id="ProtNLM"/>
    </source>
</evidence>
<feature type="binding site" evidence="1">
    <location>
        <position position="136"/>
    </location>
    <ligand>
        <name>ATP</name>
        <dbReference type="ChEBI" id="CHEBI:30616"/>
    </ligand>
</feature>
<dbReference type="PANTHER" id="PTHR45621">
    <property type="entry name" value="OS01G0588500 PROTEIN-RELATED"/>
    <property type="match status" value="1"/>
</dbReference>
<dbReference type="PROSITE" id="PS00107">
    <property type="entry name" value="PROTEIN_KINASE_ATP"/>
    <property type="match status" value="1"/>
</dbReference>
<keyword evidence="3" id="KW-1185">Reference proteome</keyword>
<accession>A0A5C7HSU5</accession>
<dbReference type="SUPFAM" id="SSF56112">
    <property type="entry name" value="Protein kinase-like (PK-like)"/>
    <property type="match status" value="1"/>
</dbReference>
<evidence type="ECO:0000313" key="3">
    <source>
        <dbReference type="Proteomes" id="UP000323000"/>
    </source>
</evidence>
<reference evidence="3" key="1">
    <citation type="journal article" date="2019" name="Gigascience">
        <title>De novo genome assembly of the endangered Acer yangbiense, a plant species with extremely small populations endemic to Yunnan Province, China.</title>
        <authorList>
            <person name="Yang J."/>
            <person name="Wariss H.M."/>
            <person name="Tao L."/>
            <person name="Zhang R."/>
            <person name="Yun Q."/>
            <person name="Hollingsworth P."/>
            <person name="Dao Z."/>
            <person name="Luo G."/>
            <person name="Guo H."/>
            <person name="Ma Y."/>
            <person name="Sun W."/>
        </authorList>
    </citation>
    <scope>NUCLEOTIDE SEQUENCE [LARGE SCALE GENOMIC DNA]</scope>
    <source>
        <strain evidence="3">cv. Malutang</strain>
    </source>
</reference>
<dbReference type="InterPro" id="IPR011009">
    <property type="entry name" value="Kinase-like_dom_sf"/>
</dbReference>
<dbReference type="Gene3D" id="3.30.200.20">
    <property type="entry name" value="Phosphorylase Kinase, domain 1"/>
    <property type="match status" value="1"/>
</dbReference>
<sequence>MVGDVAEDGNGNDGRITTTTAVSNQVVGDAAEGNSSTLYEYRLIPAAAPAKQQPRISSQLQQCSMVEEENPMAQMMWRTPSLKEFRFKELKIATMNFSPDSLLGQGGYGRIYKGWVDEKTLAPSSKMGIGMAVAIKELNPGSNGQGHNIRKYANIFCSLLFVYGLPSPETKQ</sequence>
<organism evidence="2 3">
    <name type="scientific">Acer yangbiense</name>
    <dbReference type="NCBI Taxonomy" id="1000413"/>
    <lineage>
        <taxon>Eukaryota</taxon>
        <taxon>Viridiplantae</taxon>
        <taxon>Streptophyta</taxon>
        <taxon>Embryophyta</taxon>
        <taxon>Tracheophyta</taxon>
        <taxon>Spermatophyta</taxon>
        <taxon>Magnoliopsida</taxon>
        <taxon>eudicotyledons</taxon>
        <taxon>Gunneridae</taxon>
        <taxon>Pentapetalae</taxon>
        <taxon>rosids</taxon>
        <taxon>malvids</taxon>
        <taxon>Sapindales</taxon>
        <taxon>Sapindaceae</taxon>
        <taxon>Hippocastanoideae</taxon>
        <taxon>Acereae</taxon>
        <taxon>Acer</taxon>
    </lineage>
</organism>
<dbReference type="GO" id="GO:0005524">
    <property type="term" value="F:ATP binding"/>
    <property type="evidence" value="ECO:0007669"/>
    <property type="project" value="UniProtKB-UniRule"/>
</dbReference>
<protein>
    <recommendedName>
        <fullName evidence="4">Protein kinase domain-containing protein</fullName>
    </recommendedName>
</protein>
<dbReference type="InterPro" id="IPR050823">
    <property type="entry name" value="Plant_Ser_Thr_Prot_Kinase"/>
</dbReference>
<dbReference type="OrthoDB" id="1713588at2759"/>
<name>A0A5C7HSU5_9ROSI</name>
<evidence type="ECO:0000256" key="1">
    <source>
        <dbReference type="PROSITE-ProRule" id="PRU10141"/>
    </source>
</evidence>
<evidence type="ECO:0000313" key="2">
    <source>
        <dbReference type="EMBL" id="TXG59918.1"/>
    </source>
</evidence>